<feature type="transmembrane region" description="Helical" evidence="6">
    <location>
        <begin position="89"/>
        <end position="109"/>
    </location>
</feature>
<dbReference type="PANTHER" id="PTHR12677:SF59">
    <property type="entry name" value="GOLGI APPARATUS MEMBRANE PROTEIN TVP38-RELATED"/>
    <property type="match status" value="1"/>
</dbReference>
<feature type="region of interest" description="Disordered" evidence="7">
    <location>
        <begin position="1"/>
        <end position="32"/>
    </location>
</feature>
<dbReference type="InterPro" id="IPR032816">
    <property type="entry name" value="VTT_dom"/>
</dbReference>
<keyword evidence="4 6" id="KW-1133">Transmembrane helix</keyword>
<evidence type="ECO:0000256" key="2">
    <source>
        <dbReference type="ARBA" id="ARBA00022475"/>
    </source>
</evidence>
<evidence type="ECO:0000313" key="10">
    <source>
        <dbReference type="Proteomes" id="UP000199118"/>
    </source>
</evidence>
<evidence type="ECO:0000313" key="9">
    <source>
        <dbReference type="EMBL" id="SDX23554.1"/>
    </source>
</evidence>
<feature type="compositionally biased region" description="Pro residues" evidence="7">
    <location>
        <begin position="16"/>
        <end position="26"/>
    </location>
</feature>
<proteinExistence type="inferred from homology"/>
<evidence type="ECO:0000259" key="8">
    <source>
        <dbReference type="Pfam" id="PF09335"/>
    </source>
</evidence>
<evidence type="ECO:0000256" key="7">
    <source>
        <dbReference type="SAM" id="MobiDB-lite"/>
    </source>
</evidence>
<evidence type="ECO:0000256" key="5">
    <source>
        <dbReference type="ARBA" id="ARBA00023136"/>
    </source>
</evidence>
<dbReference type="OrthoDB" id="9779114at2"/>
<keyword evidence="3 6" id="KW-0812">Transmembrane</keyword>
<feature type="transmembrane region" description="Helical" evidence="6">
    <location>
        <begin position="203"/>
        <end position="221"/>
    </location>
</feature>
<dbReference type="RefSeq" id="WP_092682169.1">
    <property type="nucleotide sequence ID" value="NZ_FNMZ01000004.1"/>
</dbReference>
<evidence type="ECO:0000256" key="3">
    <source>
        <dbReference type="ARBA" id="ARBA00022692"/>
    </source>
</evidence>
<name>A0A1H3A2W8_9RHOB</name>
<dbReference type="InterPro" id="IPR015414">
    <property type="entry name" value="TMEM64"/>
</dbReference>
<evidence type="ECO:0000256" key="6">
    <source>
        <dbReference type="RuleBase" id="RU366058"/>
    </source>
</evidence>
<keyword evidence="5 6" id="KW-0472">Membrane</keyword>
<keyword evidence="2 6" id="KW-1003">Cell membrane</keyword>
<feature type="transmembrane region" description="Helical" evidence="6">
    <location>
        <begin position="43"/>
        <end position="60"/>
    </location>
</feature>
<dbReference type="Proteomes" id="UP000199118">
    <property type="component" value="Unassembled WGS sequence"/>
</dbReference>
<accession>A0A1H3A2W8</accession>
<feature type="transmembrane region" description="Helical" evidence="6">
    <location>
        <begin position="172"/>
        <end position="196"/>
    </location>
</feature>
<comment type="similarity">
    <text evidence="6">Belongs to the TVP38/TMEM64 family.</text>
</comment>
<sequence>MPSAPTRAPLAEAPGAPRPEPAPESPPSASAPAARAAPAWRRWAAPAGLLLAAVAAWWGLGDRLSFQALADNREALIAWRDAAPLRAGLVYIAIYAAAVAVSLPGALILTLTGGFLFGLFTGAALTAVAATLGATAIFLAARSAFGARLEAKLKGRGGFMARLRRGAETNQISVLLIMRLVPAVPFFLANLAPAFLGVRLRTYMWTTFVGILPGTAVYTWVGAGLGEVFDRGEAPELGIIFTWPILGPLAGLSLLAALPMILRALRPQTAAALEDAPQPAPQPETETKA</sequence>
<organism evidence="9 10">
    <name type="scientific">Albimonas donghaensis</name>
    <dbReference type="NCBI Taxonomy" id="356660"/>
    <lineage>
        <taxon>Bacteria</taxon>
        <taxon>Pseudomonadati</taxon>
        <taxon>Pseudomonadota</taxon>
        <taxon>Alphaproteobacteria</taxon>
        <taxon>Rhodobacterales</taxon>
        <taxon>Paracoccaceae</taxon>
        <taxon>Albimonas</taxon>
    </lineage>
</organism>
<feature type="transmembrane region" description="Helical" evidence="6">
    <location>
        <begin position="116"/>
        <end position="141"/>
    </location>
</feature>
<evidence type="ECO:0000256" key="1">
    <source>
        <dbReference type="ARBA" id="ARBA00004651"/>
    </source>
</evidence>
<keyword evidence="10" id="KW-1185">Reference proteome</keyword>
<dbReference type="STRING" id="356660.SAMN05444336_10426"/>
<gene>
    <name evidence="9" type="ORF">SAMN05444336_10426</name>
</gene>
<feature type="transmembrane region" description="Helical" evidence="6">
    <location>
        <begin position="241"/>
        <end position="262"/>
    </location>
</feature>
<reference evidence="9 10" key="1">
    <citation type="submission" date="2016-10" db="EMBL/GenBank/DDBJ databases">
        <authorList>
            <person name="de Groot N.N."/>
        </authorList>
    </citation>
    <scope>NUCLEOTIDE SEQUENCE [LARGE SCALE GENOMIC DNA]</scope>
    <source>
        <strain evidence="9 10">DSM 17890</strain>
    </source>
</reference>
<comment type="subcellular location">
    <subcellularLocation>
        <location evidence="1 6">Cell membrane</location>
        <topology evidence="1 6">Multi-pass membrane protein</topology>
    </subcellularLocation>
</comment>
<feature type="domain" description="VTT" evidence="8">
    <location>
        <begin position="107"/>
        <end position="223"/>
    </location>
</feature>
<dbReference type="PANTHER" id="PTHR12677">
    <property type="entry name" value="GOLGI APPARATUS MEMBRANE PROTEIN TVP38-RELATED"/>
    <property type="match status" value="1"/>
</dbReference>
<dbReference type="GO" id="GO:0005886">
    <property type="term" value="C:plasma membrane"/>
    <property type="evidence" value="ECO:0007669"/>
    <property type="project" value="UniProtKB-SubCell"/>
</dbReference>
<dbReference type="Pfam" id="PF09335">
    <property type="entry name" value="VTT_dom"/>
    <property type="match status" value="1"/>
</dbReference>
<dbReference type="AlphaFoldDB" id="A0A1H3A2W8"/>
<protein>
    <recommendedName>
        <fullName evidence="6">TVP38/TMEM64 family membrane protein</fullName>
    </recommendedName>
</protein>
<dbReference type="EMBL" id="FNMZ01000004">
    <property type="protein sequence ID" value="SDX23554.1"/>
    <property type="molecule type" value="Genomic_DNA"/>
</dbReference>
<evidence type="ECO:0000256" key="4">
    <source>
        <dbReference type="ARBA" id="ARBA00022989"/>
    </source>
</evidence>